<keyword evidence="1 5" id="KW-0597">Phosphoprotein</keyword>
<organism evidence="8 9">
    <name type="scientific">Paractinoplanes ovalisporus</name>
    <dbReference type="NCBI Taxonomy" id="2810368"/>
    <lineage>
        <taxon>Bacteria</taxon>
        <taxon>Bacillati</taxon>
        <taxon>Actinomycetota</taxon>
        <taxon>Actinomycetes</taxon>
        <taxon>Micromonosporales</taxon>
        <taxon>Micromonosporaceae</taxon>
        <taxon>Paractinoplanes</taxon>
    </lineage>
</organism>
<feature type="modified residue" description="4-aspartylphosphate" evidence="5">
    <location>
        <position position="43"/>
    </location>
</feature>
<dbReference type="Pfam" id="PF00072">
    <property type="entry name" value="Response_reg"/>
    <property type="match status" value="1"/>
</dbReference>
<accession>A0ABS2A8L0</accession>
<dbReference type="SUPFAM" id="SSF46894">
    <property type="entry name" value="C-terminal effector domain of the bipartite response regulators"/>
    <property type="match status" value="1"/>
</dbReference>
<sequence length="205" mass="21944">MVRTALRLLFGGNSGIEVVGEAADGGEAVTAAQKHWPDVMLMDIRMPRVDGVEATRRVRALPNAPEVLVLTTFDADEYVVETIRNGACGFLVKDTPPEQLREGVRAAARGECVFSPKVLRPLVDLVVATAAGSRRKEAAKQLKRLTDREREVAIGLGRGWSNAEIGAALGMGVSTVKGHVSRVLAKLCMNNRAQAAVLIHEAGLI</sequence>
<name>A0ABS2A8L0_9ACTN</name>
<dbReference type="PRINTS" id="PR00038">
    <property type="entry name" value="HTHLUXR"/>
</dbReference>
<keyword evidence="3" id="KW-0238">DNA-binding</keyword>
<dbReference type="InterPro" id="IPR016032">
    <property type="entry name" value="Sig_transdc_resp-reg_C-effctor"/>
</dbReference>
<evidence type="ECO:0000256" key="1">
    <source>
        <dbReference type="ARBA" id="ARBA00022553"/>
    </source>
</evidence>
<dbReference type="SMART" id="SM00448">
    <property type="entry name" value="REC"/>
    <property type="match status" value="1"/>
</dbReference>
<dbReference type="PROSITE" id="PS50043">
    <property type="entry name" value="HTH_LUXR_2"/>
    <property type="match status" value="1"/>
</dbReference>
<feature type="domain" description="Response regulatory" evidence="7">
    <location>
        <begin position="1"/>
        <end position="108"/>
    </location>
</feature>
<dbReference type="PROSITE" id="PS50110">
    <property type="entry name" value="RESPONSE_REGULATORY"/>
    <property type="match status" value="1"/>
</dbReference>
<keyword evidence="2" id="KW-0805">Transcription regulation</keyword>
<evidence type="ECO:0000313" key="9">
    <source>
        <dbReference type="Proteomes" id="UP000632138"/>
    </source>
</evidence>
<proteinExistence type="predicted"/>
<dbReference type="InterPro" id="IPR039420">
    <property type="entry name" value="WalR-like"/>
</dbReference>
<dbReference type="Pfam" id="PF00196">
    <property type="entry name" value="GerE"/>
    <property type="match status" value="1"/>
</dbReference>
<evidence type="ECO:0000313" key="8">
    <source>
        <dbReference type="EMBL" id="MBM2615561.1"/>
    </source>
</evidence>
<dbReference type="PANTHER" id="PTHR43214:SF24">
    <property type="entry name" value="TRANSCRIPTIONAL REGULATORY PROTEIN NARL-RELATED"/>
    <property type="match status" value="1"/>
</dbReference>
<gene>
    <name evidence="8" type="ORF">JIG36_08280</name>
</gene>
<dbReference type="Gene3D" id="3.40.50.2300">
    <property type="match status" value="1"/>
</dbReference>
<dbReference type="InterPro" id="IPR058245">
    <property type="entry name" value="NreC/VraR/RcsB-like_REC"/>
</dbReference>
<feature type="domain" description="HTH luxR-type" evidence="6">
    <location>
        <begin position="138"/>
        <end position="203"/>
    </location>
</feature>
<evidence type="ECO:0000256" key="3">
    <source>
        <dbReference type="ARBA" id="ARBA00023125"/>
    </source>
</evidence>
<dbReference type="PROSITE" id="PS00622">
    <property type="entry name" value="HTH_LUXR_1"/>
    <property type="match status" value="1"/>
</dbReference>
<evidence type="ECO:0000256" key="5">
    <source>
        <dbReference type="PROSITE-ProRule" id="PRU00169"/>
    </source>
</evidence>
<dbReference type="Proteomes" id="UP000632138">
    <property type="component" value="Unassembled WGS sequence"/>
</dbReference>
<dbReference type="EMBL" id="JAENHP010000002">
    <property type="protein sequence ID" value="MBM2615561.1"/>
    <property type="molecule type" value="Genomic_DNA"/>
</dbReference>
<reference evidence="8 9" key="1">
    <citation type="submission" date="2021-01" db="EMBL/GenBank/DDBJ databases">
        <title>Actinoplanes sp. nov. LDG1-06 isolated from lichen.</title>
        <authorList>
            <person name="Saeng-In P."/>
            <person name="Phongsopitanun W."/>
            <person name="Kanchanasin P."/>
            <person name="Yuki M."/>
            <person name="Kudo T."/>
            <person name="Ohkuma M."/>
            <person name="Tanasupawat S."/>
        </authorList>
    </citation>
    <scope>NUCLEOTIDE SEQUENCE [LARGE SCALE GENOMIC DNA]</scope>
    <source>
        <strain evidence="8 9">LDG1-06</strain>
    </source>
</reference>
<keyword evidence="4" id="KW-0804">Transcription</keyword>
<dbReference type="InterPro" id="IPR001789">
    <property type="entry name" value="Sig_transdc_resp-reg_receiver"/>
</dbReference>
<dbReference type="CDD" id="cd17535">
    <property type="entry name" value="REC_NarL-like"/>
    <property type="match status" value="1"/>
</dbReference>
<dbReference type="CDD" id="cd06170">
    <property type="entry name" value="LuxR_C_like"/>
    <property type="match status" value="1"/>
</dbReference>
<dbReference type="SUPFAM" id="SSF52172">
    <property type="entry name" value="CheY-like"/>
    <property type="match status" value="1"/>
</dbReference>
<dbReference type="InterPro" id="IPR011006">
    <property type="entry name" value="CheY-like_superfamily"/>
</dbReference>
<evidence type="ECO:0000256" key="4">
    <source>
        <dbReference type="ARBA" id="ARBA00023163"/>
    </source>
</evidence>
<comment type="caution">
    <text evidence="8">The sequence shown here is derived from an EMBL/GenBank/DDBJ whole genome shotgun (WGS) entry which is preliminary data.</text>
</comment>
<protein>
    <submittedName>
        <fullName evidence="8">Response regulator transcription factor</fullName>
    </submittedName>
</protein>
<evidence type="ECO:0000256" key="2">
    <source>
        <dbReference type="ARBA" id="ARBA00023015"/>
    </source>
</evidence>
<keyword evidence="9" id="KW-1185">Reference proteome</keyword>
<evidence type="ECO:0000259" key="7">
    <source>
        <dbReference type="PROSITE" id="PS50110"/>
    </source>
</evidence>
<evidence type="ECO:0000259" key="6">
    <source>
        <dbReference type="PROSITE" id="PS50043"/>
    </source>
</evidence>
<dbReference type="PANTHER" id="PTHR43214">
    <property type="entry name" value="TWO-COMPONENT RESPONSE REGULATOR"/>
    <property type="match status" value="1"/>
</dbReference>
<dbReference type="SMART" id="SM00421">
    <property type="entry name" value="HTH_LUXR"/>
    <property type="match status" value="1"/>
</dbReference>
<dbReference type="InterPro" id="IPR000792">
    <property type="entry name" value="Tscrpt_reg_LuxR_C"/>
</dbReference>